<accession>A0A5S9MM40</accession>
<organism evidence="1 2">
    <name type="scientific">Bacillus safensis</name>
    <dbReference type="NCBI Taxonomy" id="561879"/>
    <lineage>
        <taxon>Bacteria</taxon>
        <taxon>Bacillati</taxon>
        <taxon>Bacillota</taxon>
        <taxon>Bacilli</taxon>
        <taxon>Bacillales</taxon>
        <taxon>Bacillaceae</taxon>
        <taxon>Bacillus</taxon>
    </lineage>
</organism>
<sequence length="55" mass="5747">MASQVEQLSSSISEMVSGISSVTNQAQELAVAQEQSTSAANLAKNSADETKKFLT</sequence>
<name>A0A5S9MM40_BACIA</name>
<reference evidence="1 2" key="1">
    <citation type="submission" date="2019-12" db="EMBL/GenBank/DDBJ databases">
        <title>Full genome sequence of a Bacillus safensis strain isolated from commercially available natto in Indonesia.</title>
        <authorList>
            <person name="Yoshida M."/>
            <person name="Uomi M."/>
            <person name="Waturangi D."/>
            <person name="Ekaputri J.J."/>
            <person name="Setiamarga D.H.E."/>
        </authorList>
    </citation>
    <scope>NUCLEOTIDE SEQUENCE [LARGE SCALE GENOMIC DNA]</scope>
    <source>
        <strain evidence="1 2">IDN1</strain>
    </source>
</reference>
<proteinExistence type="predicted"/>
<evidence type="ECO:0000313" key="2">
    <source>
        <dbReference type="Proteomes" id="UP000464658"/>
    </source>
</evidence>
<dbReference type="AlphaFoldDB" id="A0A5S9MM40"/>
<gene>
    <name evidence="1" type="ORF">BsIDN1_69620</name>
</gene>
<dbReference type="Proteomes" id="UP000464658">
    <property type="component" value="Chromosome"/>
</dbReference>
<dbReference type="EMBL" id="AP021906">
    <property type="protein sequence ID" value="BBP93344.1"/>
    <property type="molecule type" value="Genomic_DNA"/>
</dbReference>
<evidence type="ECO:0000313" key="1">
    <source>
        <dbReference type="EMBL" id="BBP93344.1"/>
    </source>
</evidence>
<protein>
    <submittedName>
        <fullName evidence="1">Uncharacterized protein</fullName>
    </submittedName>
</protein>